<reference evidence="8" key="1">
    <citation type="journal article" date="2013" name="Nat. Genet.">
        <title>The draft genomes of soft-shell turtle and green sea turtle yield insights into the development and evolution of the turtle-specific body plan.</title>
        <authorList>
            <person name="Wang Z."/>
            <person name="Pascual-Anaya J."/>
            <person name="Zadissa A."/>
            <person name="Li W."/>
            <person name="Niimura Y."/>
            <person name="Huang Z."/>
            <person name="Li C."/>
            <person name="White S."/>
            <person name="Xiong Z."/>
            <person name="Fang D."/>
            <person name="Wang B."/>
            <person name="Ming Y."/>
            <person name="Chen Y."/>
            <person name="Zheng Y."/>
            <person name="Kuraku S."/>
            <person name="Pignatelli M."/>
            <person name="Herrero J."/>
            <person name="Beal K."/>
            <person name="Nozawa M."/>
            <person name="Li Q."/>
            <person name="Wang J."/>
            <person name="Zhang H."/>
            <person name="Yu L."/>
            <person name="Shigenobu S."/>
            <person name="Wang J."/>
            <person name="Liu J."/>
            <person name="Flicek P."/>
            <person name="Searle S."/>
            <person name="Wang J."/>
            <person name="Kuratani S."/>
            <person name="Yin Y."/>
            <person name="Aken B."/>
            <person name="Zhang G."/>
            <person name="Irie N."/>
        </authorList>
    </citation>
    <scope>NUCLEOTIDE SEQUENCE [LARGE SCALE GENOMIC DNA]</scope>
</reference>
<keyword evidence="5" id="KW-0812">Transmembrane</keyword>
<dbReference type="InterPro" id="IPR003591">
    <property type="entry name" value="Leu-rich_rpt_typical-subtyp"/>
</dbReference>
<dbReference type="InterPro" id="IPR001611">
    <property type="entry name" value="Leu-rich_rpt"/>
</dbReference>
<keyword evidence="7" id="KW-0675">Receptor</keyword>
<dbReference type="PANTHER" id="PTHR24369">
    <property type="entry name" value="ANTIGEN BSP, PUTATIVE-RELATED"/>
    <property type="match status" value="1"/>
</dbReference>
<keyword evidence="3" id="KW-0677">Repeat</keyword>
<dbReference type="EMBL" id="KB532021">
    <property type="protein sequence ID" value="EMP34614.1"/>
    <property type="molecule type" value="Genomic_DNA"/>
</dbReference>
<feature type="transmembrane region" description="Helical" evidence="5">
    <location>
        <begin position="101"/>
        <end position="120"/>
    </location>
</feature>
<sequence length="1637" mass="181195">MGSWLSEPGHLENLTLSQNIIQEIGPHMLSSFSNLTTLNLANNRIHMIVGGSLKNLSKLTFIDLSGNNLSTLTRNLFSGLMSPVMKLGDNPWNCSCELQDFGFFLQGILALASFLLLIFLEVAQSCPPICKYCSTGLAECEHVSSLQEVLPGLPNSTEKILLRHGNLSKIPPLSFQNFPRLHLLSITGFLFSSLANLTFVAKDISSLRSLDLSSNCLLSCGIEPLAFSGLGILEELILTNNALDTLKSSWFLEMTLLTKLLLSDNKITYLPPRTFESLAKLNELIVSSNFIQYLSMDTFYGLASLTKLDLSSNEILFVNNDVFQPLQALTHLWLFKNKMTALASMPDSLTSLSLNENPWTCNCHLVSSMQLLKEKVQTPSGLVCNSPPSLRGRHMLSVGPEVCGFPTHTGNLPQESTSKFNALYGFTGGLFFSFIMCLIVYFVTKHWKYSRVANQAEDGHILQKDSVEEFPRSVTNAPSVSSLPHSCVIKANTIRGFQKESEADTTEKALCDHLNNTSKSSREHSETSSPVKMPGVAVLPAHSPTGKKIMTICKDGMEIERLTESPDKATSPALQQVGSKNVERAVEIPRCVSAPGLLPNVEKQPSPERDHGLHCSSLSHEKTIPMREWMENRESALVKYFETQREEQGLSPITWFSGSQCSRTLVNVVSPAGSATHIQTGRDRIHTASNKRSKSWSPFHFSISSHLTEAHGDSASRRNSENGFEANSVHSRRDTDCETLCREHFIKSESTDTTEDRSKDQGMKEPDLQKDIYLKNCCIAQSESDNQGETTNTGDVNLTPEPEARANSPLSDLASPREYAGASNPDNKGIKPAVQGKLVSPFLGKGIHPQSFYNNERLGEERPSSRIPRSEKPDKESSLKNNKLTKERFWKYHTNCCNEYQPCPTAQKVLKELKTALLTPGEQLDLSTQAPPSDVDLLKEQEVTTTFLAQCINSEEPLTNKWEKDKNSTLPVAHASFAPDGICHQELPGDDSKNFCGLPQTITLQLGQQTNISHQEAGAECQSLSKAIVESINEFQGSTEKCIVKDQSRTVDSLEQLQLGNASVGANSLLSRRCENARNEHVAQDWKSLDAETDSDALTQTYNTINEHFAGGEEGCVPASPSILHRELCHVKSLQLSAMASVYTCLPLSADERTLAPDSETSSPNISKVPLLDVHKVERKGIADREPSCYLSDEVISEQKMHISPSEEKSVGGLRDASTDAEFMLNENEGAQFDIDQEKTKAFQSDGTEHNSYEFVKVVSSNDTDGQKNTRELLAPRDNSRIENKTWHNTDNRPCRSCLGNACSSIAADRNECDDAECRKETGPESLCQPAVSKGSRSFTNPSLTVYESQAEEISVAGYDGTFSHSRQASRNTGIQQFTCNKKDEFQLQNIQINPKTENEPDMKYSNSKYPMLVAGNTDAKLCVAGDNPSASPYLESRRPLEIGLHSKTIRLPEQSHRSLLQQGSVLSNPWKKELEQNWNESPSGKQLKKTYYSVFRLPTEGSSFGKLCQNLDCTIEPPDLSKGTSPTTLLTPNPYLLGQETEIHANGGSWAFNPQLMDKATYLSCLYNPKAPRKQANELSVLSNLRYCKISAKVSFGVEEEEWRSVSQKKENDPDQLMSNHQYEPPPKKEVTTDSD</sequence>
<dbReference type="Pfam" id="PF13855">
    <property type="entry name" value="LRR_8"/>
    <property type="match status" value="2"/>
</dbReference>
<dbReference type="InterPro" id="IPR032675">
    <property type="entry name" value="LRR_dom_sf"/>
</dbReference>
<evidence type="ECO:0000256" key="4">
    <source>
        <dbReference type="SAM" id="MobiDB-lite"/>
    </source>
</evidence>
<evidence type="ECO:0000256" key="1">
    <source>
        <dbReference type="ARBA" id="ARBA00022614"/>
    </source>
</evidence>
<organism evidence="7 8">
    <name type="scientific">Chelonia mydas</name>
    <name type="common">Green sea-turtle</name>
    <name type="synonym">Chelonia agassizi</name>
    <dbReference type="NCBI Taxonomy" id="8469"/>
    <lineage>
        <taxon>Eukaryota</taxon>
        <taxon>Metazoa</taxon>
        <taxon>Chordata</taxon>
        <taxon>Craniata</taxon>
        <taxon>Vertebrata</taxon>
        <taxon>Euteleostomi</taxon>
        <taxon>Archelosauria</taxon>
        <taxon>Testudinata</taxon>
        <taxon>Testudines</taxon>
        <taxon>Cryptodira</taxon>
        <taxon>Durocryptodira</taxon>
        <taxon>Americhelydia</taxon>
        <taxon>Chelonioidea</taxon>
        <taxon>Cheloniidae</taxon>
        <taxon>Chelonia</taxon>
    </lineage>
</organism>
<gene>
    <name evidence="7" type="ORF">UY3_08191</name>
</gene>
<dbReference type="InterPro" id="IPR050541">
    <property type="entry name" value="LRR_TM_domain-containing"/>
</dbReference>
<keyword evidence="1" id="KW-0433">Leucine-rich repeat</keyword>
<dbReference type="STRING" id="8469.M7BBR4"/>
<evidence type="ECO:0000256" key="3">
    <source>
        <dbReference type="ARBA" id="ARBA00022737"/>
    </source>
</evidence>
<evidence type="ECO:0000259" key="6">
    <source>
        <dbReference type="SMART" id="SM00082"/>
    </source>
</evidence>
<feature type="region of interest" description="Disordered" evidence="4">
    <location>
        <begin position="1599"/>
        <end position="1637"/>
    </location>
</feature>
<evidence type="ECO:0000313" key="8">
    <source>
        <dbReference type="Proteomes" id="UP000031443"/>
    </source>
</evidence>
<protein>
    <submittedName>
        <fullName evidence="7">Reticulon-4 receptor</fullName>
    </submittedName>
</protein>
<dbReference type="Proteomes" id="UP000031443">
    <property type="component" value="Unassembled WGS sequence"/>
</dbReference>
<feature type="region of interest" description="Disordered" evidence="4">
    <location>
        <begin position="850"/>
        <end position="881"/>
    </location>
</feature>
<name>M7BBR4_CHEMY</name>
<dbReference type="GO" id="GO:0005886">
    <property type="term" value="C:plasma membrane"/>
    <property type="evidence" value="ECO:0007669"/>
    <property type="project" value="TreeGrafter"/>
</dbReference>
<keyword evidence="5" id="KW-1133">Transmembrane helix</keyword>
<keyword evidence="5" id="KW-0472">Membrane</keyword>
<feature type="region of interest" description="Disordered" evidence="4">
    <location>
        <begin position="783"/>
        <end position="832"/>
    </location>
</feature>
<evidence type="ECO:0000313" key="7">
    <source>
        <dbReference type="EMBL" id="EMP34614.1"/>
    </source>
</evidence>
<proteinExistence type="predicted"/>
<feature type="compositionally biased region" description="Basic and acidic residues" evidence="4">
    <location>
        <begin position="1627"/>
        <end position="1637"/>
    </location>
</feature>
<feature type="compositionally biased region" description="Basic and acidic residues" evidence="4">
    <location>
        <begin position="710"/>
        <end position="720"/>
    </location>
</feature>
<keyword evidence="2" id="KW-0732">Signal</keyword>
<evidence type="ECO:0000256" key="5">
    <source>
        <dbReference type="SAM" id="Phobius"/>
    </source>
</evidence>
<keyword evidence="8" id="KW-1185">Reference proteome</keyword>
<feature type="compositionally biased region" description="Polar residues" evidence="4">
    <location>
        <begin position="783"/>
        <end position="796"/>
    </location>
</feature>
<feature type="transmembrane region" description="Helical" evidence="5">
    <location>
        <begin position="422"/>
        <end position="443"/>
    </location>
</feature>
<feature type="region of interest" description="Disordered" evidence="4">
    <location>
        <begin position="515"/>
        <end position="541"/>
    </location>
</feature>
<dbReference type="PANTHER" id="PTHR24369:SF210">
    <property type="entry name" value="CHAOPTIN-RELATED"/>
    <property type="match status" value="1"/>
</dbReference>
<dbReference type="PROSITE" id="PS51450">
    <property type="entry name" value="LRR"/>
    <property type="match status" value="2"/>
</dbReference>
<evidence type="ECO:0000256" key="2">
    <source>
        <dbReference type="ARBA" id="ARBA00022729"/>
    </source>
</evidence>
<dbReference type="SMART" id="SM00082">
    <property type="entry name" value="LRRCT"/>
    <property type="match status" value="2"/>
</dbReference>
<dbReference type="SUPFAM" id="SSF52058">
    <property type="entry name" value="L domain-like"/>
    <property type="match status" value="2"/>
</dbReference>
<accession>M7BBR4</accession>
<feature type="compositionally biased region" description="Basic and acidic residues" evidence="4">
    <location>
        <begin position="857"/>
        <end position="881"/>
    </location>
</feature>
<dbReference type="InterPro" id="IPR000483">
    <property type="entry name" value="Cys-rich_flank_reg_C"/>
</dbReference>
<feature type="domain" description="LRRCT" evidence="6">
    <location>
        <begin position="357"/>
        <end position="404"/>
    </location>
</feature>
<feature type="region of interest" description="Disordered" evidence="4">
    <location>
        <begin position="710"/>
        <end position="733"/>
    </location>
</feature>
<dbReference type="FunFam" id="3.80.10.10:FF:001360">
    <property type="entry name" value="Uncharacterized protein"/>
    <property type="match status" value="1"/>
</dbReference>
<feature type="domain" description="LRRCT" evidence="6">
    <location>
        <begin position="90"/>
        <end position="159"/>
    </location>
</feature>
<dbReference type="Gene3D" id="3.80.10.10">
    <property type="entry name" value="Ribonuclease Inhibitor"/>
    <property type="match status" value="2"/>
</dbReference>
<dbReference type="SMART" id="SM00369">
    <property type="entry name" value="LRR_TYP"/>
    <property type="match status" value="8"/>
</dbReference>